<reference evidence="5" key="1">
    <citation type="submission" date="2020-11" db="EMBL/GenBank/DDBJ databases">
        <authorList>
            <person name="Tran Van P."/>
        </authorList>
    </citation>
    <scope>NUCLEOTIDE SEQUENCE</scope>
</reference>
<feature type="non-terminal residue" evidence="5">
    <location>
        <position position="339"/>
    </location>
</feature>
<evidence type="ECO:0000313" key="5">
    <source>
        <dbReference type="EMBL" id="CAD7658030.1"/>
    </source>
</evidence>
<evidence type="ECO:0000256" key="3">
    <source>
        <dbReference type="ARBA" id="ARBA00034921"/>
    </source>
</evidence>
<dbReference type="OrthoDB" id="2328924at2759"/>
<dbReference type="Proteomes" id="UP000728032">
    <property type="component" value="Unassembled WGS sequence"/>
</dbReference>
<proteinExistence type="inferred from homology"/>
<evidence type="ECO:0000313" key="6">
    <source>
        <dbReference type="Proteomes" id="UP000728032"/>
    </source>
</evidence>
<dbReference type="EMBL" id="CAJPVJ010014176">
    <property type="protein sequence ID" value="CAG2175216.1"/>
    <property type="molecule type" value="Genomic_DNA"/>
</dbReference>
<organism evidence="5">
    <name type="scientific">Oppiella nova</name>
    <dbReference type="NCBI Taxonomy" id="334625"/>
    <lineage>
        <taxon>Eukaryota</taxon>
        <taxon>Metazoa</taxon>
        <taxon>Ecdysozoa</taxon>
        <taxon>Arthropoda</taxon>
        <taxon>Chelicerata</taxon>
        <taxon>Arachnida</taxon>
        <taxon>Acari</taxon>
        <taxon>Acariformes</taxon>
        <taxon>Sarcoptiformes</taxon>
        <taxon>Oribatida</taxon>
        <taxon>Brachypylina</taxon>
        <taxon>Oppioidea</taxon>
        <taxon>Oppiidae</taxon>
        <taxon>Oppiella</taxon>
    </lineage>
</organism>
<evidence type="ECO:0000256" key="2">
    <source>
        <dbReference type="ARBA" id="ARBA00034809"/>
    </source>
</evidence>
<dbReference type="AlphaFoldDB" id="A0A7R9MDK0"/>
<dbReference type="InterPro" id="IPR008775">
    <property type="entry name" value="Phytyl_CoA_dOase-like"/>
</dbReference>
<dbReference type="GO" id="GO:0048244">
    <property type="term" value="F:phytanoyl-CoA dioxygenase activity"/>
    <property type="evidence" value="ECO:0007669"/>
    <property type="project" value="UniProtKB-EC"/>
</dbReference>
<dbReference type="Gene3D" id="2.60.120.620">
    <property type="entry name" value="q2cbj1_9rhob like domain"/>
    <property type="match status" value="2"/>
</dbReference>
<dbReference type="SUPFAM" id="SSF51197">
    <property type="entry name" value="Clavaminate synthase-like"/>
    <property type="match status" value="2"/>
</dbReference>
<dbReference type="Pfam" id="PF05721">
    <property type="entry name" value="PhyH"/>
    <property type="match status" value="1"/>
</dbReference>
<dbReference type="InterPro" id="IPR047128">
    <property type="entry name" value="PhyH"/>
</dbReference>
<dbReference type="EC" id="1.14.11.18" evidence="2"/>
<comment type="similarity">
    <text evidence="1">Belongs to the PhyH family.</text>
</comment>
<protein>
    <recommendedName>
        <fullName evidence="2">phytanoyl-CoA dioxygenase</fullName>
        <ecNumber evidence="2">1.14.11.18</ecNumber>
    </recommendedName>
    <alternativeName>
        <fullName evidence="3">Phytanic acid oxidase</fullName>
    </alternativeName>
    <alternativeName>
        <fullName evidence="4">Phytanoyl-CoA alpha-hydroxylase</fullName>
    </alternativeName>
</protein>
<accession>A0A7R9MDK0</accession>
<keyword evidence="6" id="KW-1185">Reference proteome</keyword>
<dbReference type="PANTHER" id="PTHR21308:SF1">
    <property type="entry name" value="PHYTANOYL-COA DIOXYGENASE, PEROXISOMAL"/>
    <property type="match status" value="1"/>
</dbReference>
<sequence length="339" mass="38771">EDIDKYAKRFDDIVNRRLPVPPGLTVQKEYQRVKDEQNAQTIYKIQDLFVDDVLFEYCKHPNVLDYVEAFIGPNLMAIHNMLINKPSDSGSKLISEEMVPREWDYSVWNEAREWESRTATSGVRSRIDSRISKSMLKALYEVCSGVEGVIRESSQTLCAGSKSSRHPLHQDISYFPLRPMDGIVCAWTAMETVNRANGCLVCIPGTHKGAHLEHWYPEWDGGVNKGYYGVKDMPATGYERRVHLEMEAGDCIFFHPLLIHGSGTNRTQGFRKAISCDYASSDCQYIDVKGTLHEKMADEIMEHVNKSIIFNQEYGKQITNYSLLFKTRAQLVRGMRINV</sequence>
<dbReference type="GO" id="GO:0001561">
    <property type="term" value="P:fatty acid alpha-oxidation"/>
    <property type="evidence" value="ECO:0007669"/>
    <property type="project" value="InterPro"/>
</dbReference>
<evidence type="ECO:0000256" key="1">
    <source>
        <dbReference type="ARBA" id="ARBA00005830"/>
    </source>
</evidence>
<dbReference type="PANTHER" id="PTHR21308">
    <property type="entry name" value="PHYTANOYL-COA ALPHA-HYDROXYLASE"/>
    <property type="match status" value="1"/>
</dbReference>
<evidence type="ECO:0000256" key="4">
    <source>
        <dbReference type="ARBA" id="ARBA00034924"/>
    </source>
</evidence>
<gene>
    <name evidence="5" type="ORF">ONB1V03_LOCUS14655</name>
</gene>
<dbReference type="EMBL" id="OC929001">
    <property type="protein sequence ID" value="CAD7658030.1"/>
    <property type="molecule type" value="Genomic_DNA"/>
</dbReference>
<name>A0A7R9MDK0_9ACAR</name>